<dbReference type="InterPro" id="IPR017938">
    <property type="entry name" value="Riboflavin_synthase-like_b-brl"/>
</dbReference>
<dbReference type="GO" id="GO:0004746">
    <property type="term" value="F:riboflavin synthase activity"/>
    <property type="evidence" value="ECO:0007669"/>
    <property type="project" value="UniProtKB-UniRule"/>
</dbReference>
<accession>A0A372ITG6</accession>
<feature type="repeat" description="Lumazine-binding" evidence="3">
    <location>
        <begin position="97"/>
        <end position="200"/>
    </location>
</feature>
<protein>
    <recommendedName>
        <fullName evidence="2">Riboflavin synthase</fullName>
        <ecNumber evidence="2">2.5.1.9</ecNumber>
    </recommendedName>
</protein>
<dbReference type="NCBIfam" id="TIGR00187">
    <property type="entry name" value="ribE"/>
    <property type="match status" value="1"/>
</dbReference>
<dbReference type="GO" id="GO:0009231">
    <property type="term" value="P:riboflavin biosynthetic process"/>
    <property type="evidence" value="ECO:0007669"/>
    <property type="project" value="TreeGrafter"/>
</dbReference>
<dbReference type="OrthoDB" id="9788537at2"/>
<dbReference type="Pfam" id="PF00677">
    <property type="entry name" value="Lum_binding"/>
    <property type="match status" value="2"/>
</dbReference>
<dbReference type="PIRSF" id="PIRSF000498">
    <property type="entry name" value="Riboflavin_syn_A"/>
    <property type="match status" value="1"/>
</dbReference>
<name>A0A372ITG6_9BACT</name>
<sequence length="217" mass="23004">MFTGLIEATGNILSVEERAGAWRIAVSAPTLAGRLKTGDSIAVSGVCLTALDIGPEIFHADLAAETVARTSLSRLRAGAVVNLELPTAAGTPLGGHIVQGHVDSTGTLAALNPVDPSAAADKTDWWLEVRVPEETRRYVVEKGSIAIEGISLTIARREAETIAVAVIPHTYAVTNLHTLRVGDPVNLEADVLMKLALQQKTESPFELTMEYLIANGY</sequence>
<organism evidence="5 6">
    <name type="scientific">Paracidobacterium acidisoli</name>
    <dbReference type="NCBI Taxonomy" id="2303751"/>
    <lineage>
        <taxon>Bacteria</taxon>
        <taxon>Pseudomonadati</taxon>
        <taxon>Acidobacteriota</taxon>
        <taxon>Terriglobia</taxon>
        <taxon>Terriglobales</taxon>
        <taxon>Acidobacteriaceae</taxon>
        <taxon>Paracidobacterium</taxon>
    </lineage>
</organism>
<feature type="domain" description="Lumazine-binding" evidence="4">
    <location>
        <begin position="97"/>
        <end position="200"/>
    </location>
</feature>
<evidence type="ECO:0000256" key="3">
    <source>
        <dbReference type="PROSITE-ProRule" id="PRU00524"/>
    </source>
</evidence>
<evidence type="ECO:0000256" key="1">
    <source>
        <dbReference type="ARBA" id="ARBA00022737"/>
    </source>
</evidence>
<evidence type="ECO:0000313" key="5">
    <source>
        <dbReference type="EMBL" id="RFU18216.1"/>
    </source>
</evidence>
<keyword evidence="1" id="KW-0677">Repeat</keyword>
<comment type="caution">
    <text evidence="5">The sequence shown here is derived from an EMBL/GenBank/DDBJ whole genome shotgun (WGS) entry which is preliminary data.</text>
</comment>
<dbReference type="CDD" id="cd00402">
    <property type="entry name" value="Riboflavin_synthase_like"/>
    <property type="match status" value="1"/>
</dbReference>
<feature type="domain" description="Lumazine-binding" evidence="4">
    <location>
        <begin position="1"/>
        <end position="96"/>
    </location>
</feature>
<dbReference type="EC" id="2.5.1.9" evidence="2"/>
<dbReference type="NCBIfam" id="NF006767">
    <property type="entry name" value="PRK09289.1"/>
    <property type="match status" value="1"/>
</dbReference>
<reference evidence="5 6" key="1">
    <citation type="submission" date="2018-08" db="EMBL/GenBank/DDBJ databases">
        <title>Acidipila sp. 4G-K13, an acidobacterium isolated from forest soil.</title>
        <authorList>
            <person name="Gao Z.-H."/>
            <person name="Qiu L.-H."/>
        </authorList>
    </citation>
    <scope>NUCLEOTIDE SEQUENCE [LARGE SCALE GENOMIC DNA]</scope>
    <source>
        <strain evidence="5 6">4G-K13</strain>
    </source>
</reference>
<feature type="repeat" description="Lumazine-binding" evidence="3">
    <location>
        <begin position="1"/>
        <end position="96"/>
    </location>
</feature>
<dbReference type="InterPro" id="IPR023366">
    <property type="entry name" value="ATP_synth_asu-like_sf"/>
</dbReference>
<keyword evidence="5" id="KW-0808">Transferase</keyword>
<dbReference type="Proteomes" id="UP000264702">
    <property type="component" value="Unassembled WGS sequence"/>
</dbReference>
<dbReference type="InterPro" id="IPR001783">
    <property type="entry name" value="Lumazine-bd"/>
</dbReference>
<dbReference type="Gene3D" id="2.40.30.20">
    <property type="match status" value="2"/>
</dbReference>
<dbReference type="PANTHER" id="PTHR21098">
    <property type="entry name" value="RIBOFLAVIN SYNTHASE ALPHA CHAIN"/>
    <property type="match status" value="1"/>
</dbReference>
<proteinExistence type="predicted"/>
<dbReference type="EMBL" id="QVQT01000001">
    <property type="protein sequence ID" value="RFU18216.1"/>
    <property type="molecule type" value="Genomic_DNA"/>
</dbReference>
<dbReference type="PROSITE" id="PS51177">
    <property type="entry name" value="LUMAZINE_BIND"/>
    <property type="match status" value="2"/>
</dbReference>
<dbReference type="InterPro" id="IPR026017">
    <property type="entry name" value="Lumazine-bd_dom"/>
</dbReference>
<dbReference type="AlphaFoldDB" id="A0A372ITG6"/>
<evidence type="ECO:0000256" key="2">
    <source>
        <dbReference type="NCBIfam" id="TIGR00187"/>
    </source>
</evidence>
<evidence type="ECO:0000313" key="6">
    <source>
        <dbReference type="Proteomes" id="UP000264702"/>
    </source>
</evidence>
<gene>
    <name evidence="5" type="ORF">D0Y96_01160</name>
</gene>
<evidence type="ECO:0000259" key="4">
    <source>
        <dbReference type="PROSITE" id="PS51177"/>
    </source>
</evidence>
<dbReference type="SUPFAM" id="SSF63380">
    <property type="entry name" value="Riboflavin synthase domain-like"/>
    <property type="match status" value="2"/>
</dbReference>
<keyword evidence="6" id="KW-1185">Reference proteome</keyword>
<dbReference type="PANTHER" id="PTHR21098:SF0">
    <property type="entry name" value="RIBOFLAVIN SYNTHASE"/>
    <property type="match status" value="1"/>
</dbReference>